<dbReference type="CDD" id="cd01741">
    <property type="entry name" value="GATase1_1"/>
    <property type="match status" value="1"/>
</dbReference>
<dbReference type="PANTHER" id="PTHR42695">
    <property type="entry name" value="GLUTAMINE AMIDOTRANSFERASE YLR126C-RELATED"/>
    <property type="match status" value="1"/>
</dbReference>
<dbReference type="Gene3D" id="3.40.50.880">
    <property type="match status" value="1"/>
</dbReference>
<dbReference type="SUPFAM" id="SSF52317">
    <property type="entry name" value="Class I glutamine amidotransferase-like"/>
    <property type="match status" value="1"/>
</dbReference>
<dbReference type="RefSeq" id="WP_345601829.1">
    <property type="nucleotide sequence ID" value="NZ_BAABLT010000052.1"/>
</dbReference>
<dbReference type="PROSITE" id="PS51273">
    <property type="entry name" value="GATASE_TYPE_1"/>
    <property type="match status" value="1"/>
</dbReference>
<dbReference type="InterPro" id="IPR029062">
    <property type="entry name" value="Class_I_gatase-like"/>
</dbReference>
<dbReference type="InterPro" id="IPR017926">
    <property type="entry name" value="GATASE"/>
</dbReference>
<sequence>MGGVPILVVQPSKFDPPGRLGEWLREAGADVDVVLPADQSLPDDVEAYRGVVVLGGEMGAFDDSEHPWLADVRLLLSRAVTAEVPVLAICLGAQLLAAVTGGQVRAARKGPEVGPGLVAKRDVAADDPLLGPVPLTPDVLQFHVDEIAVLPPSAQLLASSPKSENQVFRVGSCAYGLQFHIETTTETVLEWSRLRPELADAARPGSLEPERLDEVHDDLAETWQPVAERFVRFAAAPPEERTPRRFLPLA</sequence>
<comment type="caution">
    <text evidence="2">The sequence shown here is derived from an EMBL/GenBank/DDBJ whole genome shotgun (WGS) entry which is preliminary data.</text>
</comment>
<proteinExistence type="predicted"/>
<dbReference type="InterPro" id="IPR044992">
    <property type="entry name" value="ChyE-like"/>
</dbReference>
<evidence type="ECO:0000313" key="3">
    <source>
        <dbReference type="Proteomes" id="UP001597018"/>
    </source>
</evidence>
<dbReference type="EMBL" id="JBHTIW010000004">
    <property type="protein sequence ID" value="MFD0919703.1"/>
    <property type="molecule type" value="Genomic_DNA"/>
</dbReference>
<dbReference type="Proteomes" id="UP001597018">
    <property type="component" value="Unassembled WGS sequence"/>
</dbReference>
<name>A0ABW3FPI3_9PSEU</name>
<gene>
    <name evidence="2" type="ORF">ACFQ16_08110</name>
</gene>
<dbReference type="Pfam" id="PF00117">
    <property type="entry name" value="GATase"/>
    <property type="match status" value="1"/>
</dbReference>
<keyword evidence="2" id="KW-0315">Glutamine amidotransferase</keyword>
<accession>A0ABW3FPI3</accession>
<protein>
    <submittedName>
        <fullName evidence="2">Type 1 glutamine amidotransferase</fullName>
    </submittedName>
</protein>
<evidence type="ECO:0000259" key="1">
    <source>
        <dbReference type="Pfam" id="PF00117"/>
    </source>
</evidence>
<feature type="domain" description="Glutamine amidotransferase" evidence="1">
    <location>
        <begin position="24"/>
        <end position="185"/>
    </location>
</feature>
<keyword evidence="3" id="KW-1185">Reference proteome</keyword>
<reference evidence="3" key="1">
    <citation type="journal article" date="2019" name="Int. J. Syst. Evol. Microbiol.">
        <title>The Global Catalogue of Microorganisms (GCM) 10K type strain sequencing project: providing services to taxonomists for standard genome sequencing and annotation.</title>
        <authorList>
            <consortium name="The Broad Institute Genomics Platform"/>
            <consortium name="The Broad Institute Genome Sequencing Center for Infectious Disease"/>
            <person name="Wu L."/>
            <person name="Ma J."/>
        </authorList>
    </citation>
    <scope>NUCLEOTIDE SEQUENCE [LARGE SCALE GENOMIC DNA]</scope>
    <source>
        <strain evidence="3">CCUG 56401</strain>
    </source>
</reference>
<dbReference type="PANTHER" id="PTHR42695:SF5">
    <property type="entry name" value="GLUTAMINE AMIDOTRANSFERASE YLR126C-RELATED"/>
    <property type="match status" value="1"/>
</dbReference>
<evidence type="ECO:0000313" key="2">
    <source>
        <dbReference type="EMBL" id="MFD0919703.1"/>
    </source>
</evidence>
<organism evidence="2 3">
    <name type="scientific">Saccharopolyspora rosea</name>
    <dbReference type="NCBI Taxonomy" id="524884"/>
    <lineage>
        <taxon>Bacteria</taxon>
        <taxon>Bacillati</taxon>
        <taxon>Actinomycetota</taxon>
        <taxon>Actinomycetes</taxon>
        <taxon>Pseudonocardiales</taxon>
        <taxon>Pseudonocardiaceae</taxon>
        <taxon>Saccharopolyspora</taxon>
    </lineage>
</organism>